<reference evidence="1 2" key="1">
    <citation type="submission" date="2024-01" db="EMBL/GenBank/DDBJ databases">
        <title>The genomes of 5 underutilized Papilionoideae crops provide insights into root nodulation and disease resistanc.</title>
        <authorList>
            <person name="Jiang F."/>
        </authorList>
    </citation>
    <scope>NUCLEOTIDE SEQUENCE [LARGE SCALE GENOMIC DNA]</scope>
    <source>
        <strain evidence="1">LVBAO_FW01</strain>
        <tissue evidence="1">Leaves</tissue>
    </source>
</reference>
<accession>A0AAN9L494</accession>
<dbReference type="EMBL" id="JAYMYQ010000005">
    <property type="protein sequence ID" value="KAK7329185.1"/>
    <property type="molecule type" value="Genomic_DNA"/>
</dbReference>
<evidence type="ECO:0000313" key="2">
    <source>
        <dbReference type="Proteomes" id="UP001367508"/>
    </source>
</evidence>
<dbReference type="Proteomes" id="UP001367508">
    <property type="component" value="Unassembled WGS sequence"/>
</dbReference>
<comment type="caution">
    <text evidence="1">The sequence shown here is derived from an EMBL/GenBank/DDBJ whole genome shotgun (WGS) entry which is preliminary data.</text>
</comment>
<evidence type="ECO:0000313" key="1">
    <source>
        <dbReference type="EMBL" id="KAK7329185.1"/>
    </source>
</evidence>
<dbReference type="AlphaFoldDB" id="A0AAN9L494"/>
<organism evidence="1 2">
    <name type="scientific">Canavalia gladiata</name>
    <name type="common">Sword bean</name>
    <name type="synonym">Dolichos gladiatus</name>
    <dbReference type="NCBI Taxonomy" id="3824"/>
    <lineage>
        <taxon>Eukaryota</taxon>
        <taxon>Viridiplantae</taxon>
        <taxon>Streptophyta</taxon>
        <taxon>Embryophyta</taxon>
        <taxon>Tracheophyta</taxon>
        <taxon>Spermatophyta</taxon>
        <taxon>Magnoliopsida</taxon>
        <taxon>eudicotyledons</taxon>
        <taxon>Gunneridae</taxon>
        <taxon>Pentapetalae</taxon>
        <taxon>rosids</taxon>
        <taxon>fabids</taxon>
        <taxon>Fabales</taxon>
        <taxon>Fabaceae</taxon>
        <taxon>Papilionoideae</taxon>
        <taxon>50 kb inversion clade</taxon>
        <taxon>NPAAA clade</taxon>
        <taxon>indigoferoid/millettioid clade</taxon>
        <taxon>Phaseoleae</taxon>
        <taxon>Canavalia</taxon>
    </lineage>
</organism>
<protein>
    <submittedName>
        <fullName evidence="1">Uncharacterized protein</fullName>
    </submittedName>
</protein>
<keyword evidence="2" id="KW-1185">Reference proteome</keyword>
<gene>
    <name evidence="1" type="ORF">VNO77_23335</name>
</gene>
<sequence>MLVMESLIGLLHLGYGRTTCLCEFLDKTTVILKLIQDDNDTRSKSFKGLVLCLTLMPYFSLALMEIDVA</sequence>
<name>A0AAN9L494_CANGL</name>
<proteinExistence type="predicted"/>